<evidence type="ECO:0008006" key="4">
    <source>
        <dbReference type="Google" id="ProtNLM"/>
    </source>
</evidence>
<dbReference type="AlphaFoldDB" id="M1PTJ0"/>
<protein>
    <recommendedName>
        <fullName evidence="4">DUF2065 domain-containing protein</fullName>
    </recommendedName>
</protein>
<reference evidence="3" key="1">
    <citation type="journal article" date="2013" name="Stand. Genomic Sci.">
        <title>Complete genome sequence of Desulfocapsa sulfexigens, a marine deltaproteobacterium specialized in disproportionating inorganic sulfur compounds.</title>
        <authorList>
            <person name="Finster K.W."/>
            <person name="Kjeldsen K.U."/>
            <person name="Kube M."/>
            <person name="Reinhardt R."/>
            <person name="Mussmann M."/>
            <person name="Amann R."/>
            <person name="Schreiber L."/>
        </authorList>
    </citation>
    <scope>NUCLEOTIDE SEQUENCE [LARGE SCALE GENOMIC DNA]</scope>
    <source>
        <strain evidence="3">DSM 10523 / SB164P1</strain>
    </source>
</reference>
<organism evidence="2 3">
    <name type="scientific">Desulfocapsa sulfexigens (strain DSM 10523 / SB164P1)</name>
    <dbReference type="NCBI Taxonomy" id="1167006"/>
    <lineage>
        <taxon>Bacteria</taxon>
        <taxon>Pseudomonadati</taxon>
        <taxon>Thermodesulfobacteriota</taxon>
        <taxon>Desulfobulbia</taxon>
        <taxon>Desulfobulbales</taxon>
        <taxon>Desulfocapsaceae</taxon>
        <taxon>Desulfocapsa</taxon>
    </lineage>
</organism>
<dbReference type="eggNOG" id="COG3242">
    <property type="taxonomic scope" value="Bacteria"/>
</dbReference>
<dbReference type="InterPro" id="IPR019201">
    <property type="entry name" value="DUF2065"/>
</dbReference>
<dbReference type="Proteomes" id="UP000011721">
    <property type="component" value="Chromosome"/>
</dbReference>
<keyword evidence="3" id="KW-1185">Reference proteome</keyword>
<keyword evidence="1" id="KW-0472">Membrane</keyword>
<dbReference type="OrthoDB" id="9815199at2"/>
<gene>
    <name evidence="2" type="ordered locus">UWK_03132</name>
</gene>
<dbReference type="HOGENOM" id="CLU_179416_2_2_7"/>
<dbReference type="STRING" id="1167006.UWK_03132"/>
<dbReference type="Pfam" id="PF09838">
    <property type="entry name" value="DUF2065"/>
    <property type="match status" value="1"/>
</dbReference>
<dbReference type="RefSeq" id="WP_015405345.1">
    <property type="nucleotide sequence ID" value="NC_020304.1"/>
</dbReference>
<evidence type="ECO:0000313" key="2">
    <source>
        <dbReference type="EMBL" id="AGF79661.1"/>
    </source>
</evidence>
<dbReference type="EMBL" id="CP003985">
    <property type="protein sequence ID" value="AGF79661.1"/>
    <property type="molecule type" value="Genomic_DNA"/>
</dbReference>
<evidence type="ECO:0000256" key="1">
    <source>
        <dbReference type="SAM" id="Phobius"/>
    </source>
</evidence>
<proteinExistence type="predicted"/>
<accession>M1PTJ0</accession>
<feature type="transmembrane region" description="Helical" evidence="1">
    <location>
        <begin position="40"/>
        <end position="59"/>
    </location>
</feature>
<keyword evidence="1" id="KW-1133">Transmembrane helix</keyword>
<dbReference type="KEGG" id="dsf:UWK_03132"/>
<name>M1PTJ0_DESSD</name>
<keyword evidence="1" id="KW-0812">Transmembrane</keyword>
<sequence length="65" mass="7460">MKILILLVGMVLIVEGIPYVASPESMREWLKKISEMKAEHLRILGLFSMSSGLLICWFVQRSGYF</sequence>
<evidence type="ECO:0000313" key="3">
    <source>
        <dbReference type="Proteomes" id="UP000011721"/>
    </source>
</evidence>